<gene>
    <name evidence="2" type="ORF">FC24_GL000312</name>
</gene>
<dbReference type="InterPro" id="IPR036237">
    <property type="entry name" value="Xyl_isomerase-like_sf"/>
</dbReference>
<proteinExistence type="predicted"/>
<organism evidence="2 3">
    <name type="scientific">Loigolactobacillus rennini DSM 20253</name>
    <dbReference type="NCBI Taxonomy" id="1423796"/>
    <lineage>
        <taxon>Bacteria</taxon>
        <taxon>Bacillati</taxon>
        <taxon>Bacillota</taxon>
        <taxon>Bacilli</taxon>
        <taxon>Lactobacillales</taxon>
        <taxon>Lactobacillaceae</taxon>
        <taxon>Loigolactobacillus</taxon>
    </lineage>
</organism>
<dbReference type="PANTHER" id="PTHR12110:SF48">
    <property type="entry name" value="BLL3656 PROTEIN"/>
    <property type="match status" value="1"/>
</dbReference>
<accession>A0A0R2D6R7</accession>
<evidence type="ECO:0000259" key="1">
    <source>
        <dbReference type="Pfam" id="PF01261"/>
    </source>
</evidence>
<dbReference type="InterPro" id="IPR050312">
    <property type="entry name" value="IolE/XylAMocC-like"/>
</dbReference>
<dbReference type="STRING" id="1423796.FC24_GL000312"/>
<protein>
    <recommendedName>
        <fullName evidence="1">Xylose isomerase-like TIM barrel domain-containing protein</fullName>
    </recommendedName>
</protein>
<dbReference type="OrthoDB" id="9780241at2"/>
<keyword evidence="3" id="KW-1185">Reference proteome</keyword>
<feature type="domain" description="Xylose isomerase-like TIM barrel" evidence="1">
    <location>
        <begin position="26"/>
        <end position="257"/>
    </location>
</feature>
<sequence>MTGKPPITMSSWTLGSHCTFEQRCVAASAAGYQGIGLRAENYVDALNEGLTDDDLLVLLQRYHLRCTEVEYIVQWCEEPRTYLQKYKEQICFHMCQLFQVNRINTGLLETYPIDYVAQKLRELCQRTGQLIIALEPVPYSGIPDLATAWQILQQAGCPNTGLLLDVWHWARAKHPVDSLTTAQAKRVVAIQLDDVNQRAYAPTVLRAESMHDRLAPGDGAAVSSKFIRMLKLAGVQPQVIGVEVVSDRALAKGINWTANDTYRKTKQVLADTWPEMLSVV</sequence>
<evidence type="ECO:0000313" key="3">
    <source>
        <dbReference type="Proteomes" id="UP000051638"/>
    </source>
</evidence>
<dbReference type="EMBL" id="AYYI01000015">
    <property type="protein sequence ID" value="KRM99349.1"/>
    <property type="molecule type" value="Genomic_DNA"/>
</dbReference>
<dbReference type="SUPFAM" id="SSF51658">
    <property type="entry name" value="Xylose isomerase-like"/>
    <property type="match status" value="1"/>
</dbReference>
<comment type="caution">
    <text evidence="2">The sequence shown here is derived from an EMBL/GenBank/DDBJ whole genome shotgun (WGS) entry which is preliminary data.</text>
</comment>
<name>A0A0R2D6R7_9LACO</name>
<dbReference type="InterPro" id="IPR013022">
    <property type="entry name" value="Xyl_isomerase-like_TIM-brl"/>
</dbReference>
<reference evidence="2 3" key="1">
    <citation type="journal article" date="2015" name="Genome Announc.">
        <title>Expanding the biotechnology potential of lactobacilli through comparative genomics of 213 strains and associated genera.</title>
        <authorList>
            <person name="Sun Z."/>
            <person name="Harris H.M."/>
            <person name="McCann A."/>
            <person name="Guo C."/>
            <person name="Argimon S."/>
            <person name="Zhang W."/>
            <person name="Yang X."/>
            <person name="Jeffery I.B."/>
            <person name="Cooney J.C."/>
            <person name="Kagawa T.F."/>
            <person name="Liu W."/>
            <person name="Song Y."/>
            <person name="Salvetti E."/>
            <person name="Wrobel A."/>
            <person name="Rasinkangas P."/>
            <person name="Parkhill J."/>
            <person name="Rea M.C."/>
            <person name="O'Sullivan O."/>
            <person name="Ritari J."/>
            <person name="Douillard F.P."/>
            <person name="Paul Ross R."/>
            <person name="Yang R."/>
            <person name="Briner A.E."/>
            <person name="Felis G.E."/>
            <person name="de Vos W.M."/>
            <person name="Barrangou R."/>
            <person name="Klaenhammer T.R."/>
            <person name="Caufield P.W."/>
            <person name="Cui Y."/>
            <person name="Zhang H."/>
            <person name="O'Toole P.W."/>
        </authorList>
    </citation>
    <scope>NUCLEOTIDE SEQUENCE [LARGE SCALE GENOMIC DNA]</scope>
    <source>
        <strain evidence="2 3">DSM 20253</strain>
    </source>
</reference>
<dbReference type="RefSeq" id="WP_057873233.1">
    <property type="nucleotide sequence ID" value="NZ_AYYI01000015.1"/>
</dbReference>
<evidence type="ECO:0000313" key="2">
    <source>
        <dbReference type="EMBL" id="KRM99349.1"/>
    </source>
</evidence>
<dbReference type="Proteomes" id="UP000051638">
    <property type="component" value="Unassembled WGS sequence"/>
</dbReference>
<dbReference type="PATRIC" id="fig|1423796.3.peg.324"/>
<dbReference type="Gene3D" id="3.20.20.150">
    <property type="entry name" value="Divalent-metal-dependent TIM barrel enzymes"/>
    <property type="match status" value="1"/>
</dbReference>
<dbReference type="Pfam" id="PF01261">
    <property type="entry name" value="AP_endonuc_2"/>
    <property type="match status" value="1"/>
</dbReference>
<dbReference type="PANTHER" id="PTHR12110">
    <property type="entry name" value="HYDROXYPYRUVATE ISOMERASE"/>
    <property type="match status" value="1"/>
</dbReference>
<dbReference type="AlphaFoldDB" id="A0A0R2D6R7"/>